<comment type="caution">
    <text evidence="1">The sequence shown here is derived from an EMBL/GenBank/DDBJ whole genome shotgun (WGS) entry which is preliminary data.</text>
</comment>
<sequence length="132" mass="15220">MAKFPRWRGLKHLSSPTTIDYSEGQTFLDILKCALPCIVQILPPNSCLVRVIRIMVKVRMLLGLEVTLVTRLALLRKFVAEYEKICKDVSETHEKSFNFLKQHFLSHAIGCFEGKGTSRNQNTRVVKVFNRR</sequence>
<gene>
    <name evidence="1" type="ORF">B0H17DRAFT_1199365</name>
</gene>
<evidence type="ECO:0000313" key="2">
    <source>
        <dbReference type="Proteomes" id="UP001221757"/>
    </source>
</evidence>
<organism evidence="1 2">
    <name type="scientific">Mycena rosella</name>
    <name type="common">Pink bonnet</name>
    <name type="synonym">Agaricus rosellus</name>
    <dbReference type="NCBI Taxonomy" id="1033263"/>
    <lineage>
        <taxon>Eukaryota</taxon>
        <taxon>Fungi</taxon>
        <taxon>Dikarya</taxon>
        <taxon>Basidiomycota</taxon>
        <taxon>Agaricomycotina</taxon>
        <taxon>Agaricomycetes</taxon>
        <taxon>Agaricomycetidae</taxon>
        <taxon>Agaricales</taxon>
        <taxon>Marasmiineae</taxon>
        <taxon>Mycenaceae</taxon>
        <taxon>Mycena</taxon>
    </lineage>
</organism>
<keyword evidence="2" id="KW-1185">Reference proteome</keyword>
<reference evidence="1" key="1">
    <citation type="submission" date="2023-03" db="EMBL/GenBank/DDBJ databases">
        <title>Massive genome expansion in bonnet fungi (Mycena s.s.) driven by repeated elements and novel gene families across ecological guilds.</title>
        <authorList>
            <consortium name="Lawrence Berkeley National Laboratory"/>
            <person name="Harder C.B."/>
            <person name="Miyauchi S."/>
            <person name="Viragh M."/>
            <person name="Kuo A."/>
            <person name="Thoen E."/>
            <person name="Andreopoulos B."/>
            <person name="Lu D."/>
            <person name="Skrede I."/>
            <person name="Drula E."/>
            <person name="Henrissat B."/>
            <person name="Morin E."/>
            <person name="Kohler A."/>
            <person name="Barry K."/>
            <person name="LaButti K."/>
            <person name="Morin E."/>
            <person name="Salamov A."/>
            <person name="Lipzen A."/>
            <person name="Mereny Z."/>
            <person name="Hegedus B."/>
            <person name="Baldrian P."/>
            <person name="Stursova M."/>
            <person name="Weitz H."/>
            <person name="Taylor A."/>
            <person name="Grigoriev I.V."/>
            <person name="Nagy L.G."/>
            <person name="Martin F."/>
            <person name="Kauserud H."/>
        </authorList>
    </citation>
    <scope>NUCLEOTIDE SEQUENCE</scope>
    <source>
        <strain evidence="1">CBHHK067</strain>
    </source>
</reference>
<dbReference type="AlphaFoldDB" id="A0AAD7DNZ7"/>
<protein>
    <submittedName>
        <fullName evidence="1">Uncharacterized protein</fullName>
    </submittedName>
</protein>
<proteinExistence type="predicted"/>
<dbReference type="EMBL" id="JARKIE010000043">
    <property type="protein sequence ID" value="KAJ7694108.1"/>
    <property type="molecule type" value="Genomic_DNA"/>
</dbReference>
<name>A0AAD7DNZ7_MYCRO</name>
<evidence type="ECO:0000313" key="1">
    <source>
        <dbReference type="EMBL" id="KAJ7694108.1"/>
    </source>
</evidence>
<accession>A0AAD7DNZ7</accession>
<dbReference type="Proteomes" id="UP001221757">
    <property type="component" value="Unassembled WGS sequence"/>
</dbReference>